<feature type="region of interest" description="Disordered" evidence="1">
    <location>
        <begin position="560"/>
        <end position="586"/>
    </location>
</feature>
<evidence type="ECO:0000313" key="4">
    <source>
        <dbReference type="Proteomes" id="UP000321464"/>
    </source>
</evidence>
<comment type="caution">
    <text evidence="3">The sequence shown here is derived from an EMBL/GenBank/DDBJ whole genome shotgun (WGS) entry which is preliminary data.</text>
</comment>
<evidence type="ECO:0000313" key="3">
    <source>
        <dbReference type="EMBL" id="GEO01176.1"/>
    </source>
</evidence>
<gene>
    <name evidence="3" type="ORF">NSE01_30080</name>
</gene>
<keyword evidence="4" id="KW-1185">Reference proteome</keyword>
<reference evidence="3 4" key="1">
    <citation type="submission" date="2019-07" db="EMBL/GenBank/DDBJ databases">
        <title>Whole genome shotgun sequence of Novosphingobium sediminis NBRC 106119.</title>
        <authorList>
            <person name="Hosoyama A."/>
            <person name="Uohara A."/>
            <person name="Ohji S."/>
            <person name="Ichikawa N."/>
        </authorList>
    </citation>
    <scope>NUCLEOTIDE SEQUENCE [LARGE SCALE GENOMIC DNA]</scope>
    <source>
        <strain evidence="3 4">NBRC 106119</strain>
    </source>
</reference>
<evidence type="ECO:0000256" key="1">
    <source>
        <dbReference type="SAM" id="MobiDB-lite"/>
    </source>
</evidence>
<accession>A0A512ANB5</accession>
<feature type="region of interest" description="Disordered" evidence="1">
    <location>
        <begin position="42"/>
        <end position="98"/>
    </location>
</feature>
<dbReference type="Proteomes" id="UP000321464">
    <property type="component" value="Unassembled WGS sequence"/>
</dbReference>
<dbReference type="OrthoDB" id="5557124at2"/>
<dbReference type="AlphaFoldDB" id="A0A512ANB5"/>
<protein>
    <submittedName>
        <fullName evidence="3">Uncharacterized protein</fullName>
    </submittedName>
</protein>
<feature type="compositionally biased region" description="Polar residues" evidence="1">
    <location>
        <begin position="70"/>
        <end position="87"/>
    </location>
</feature>
<sequence>MQGYFKRTALAVSATAFLLGTSGLAWASTPLPAGLPPCLSGPPGQVWQLGDPYDGYPMPRPGTPGGGPPQQQVTSPDGKTTTVQTGHSLFPESDPWDNPTNLLPTVYHDVYDSLCHLVPNTLSSSPEHPYNLHDEPTVTDIDKSSPYTDLEAILASFHQAGNDDKGRFDNNGKSNGPLRIDPAQVQRAIDILEGNPIPNRVYSGMPVLHYNGPDKQKTVDPVTKNVNVHVIYYRSHIEADTSLLDTMGVLDDTWTITYTVDSLDKGSDDFSPSTMTFDDPNAFGGLASGANSMKPLIMQDLTFFPQKEGKRYVYHLKQSPGRFFNGIYTWGWRVHPGRVQFMENQNKAALGHNLLQWEQLSFGEHPMASRANQLAAIGKISNLAPEKRMWNAFNALRDGHYTSGPAAAALVSEIEAAFDDWDHRGRLPRGVQPDPNADITLFYANNTIYAHVKGYTDPNAHMEYTQWVTRSKGNKAVIKIINGDYFDRGYMSVDFGGMRGWENTFQNTVPVGGDGAWFTFGREHWFPNVFPVLIPAATPGNTTAPVQVSPQALMRRPGREFRETELDPDGDSLKKYKRPLPSLPSANGDTLSEHTIVLNWNFDPSRRLRFYQFDPLHHDVAVFSMH</sequence>
<keyword evidence="2" id="KW-0732">Signal</keyword>
<dbReference type="RefSeq" id="WP_147160506.1">
    <property type="nucleotide sequence ID" value="NZ_BJYR01000020.1"/>
</dbReference>
<organism evidence="3 4">
    <name type="scientific">Novosphingobium sediminis</name>
    <dbReference type="NCBI Taxonomy" id="707214"/>
    <lineage>
        <taxon>Bacteria</taxon>
        <taxon>Pseudomonadati</taxon>
        <taxon>Pseudomonadota</taxon>
        <taxon>Alphaproteobacteria</taxon>
        <taxon>Sphingomonadales</taxon>
        <taxon>Sphingomonadaceae</taxon>
        <taxon>Novosphingobium</taxon>
    </lineage>
</organism>
<name>A0A512ANB5_9SPHN</name>
<feature type="chain" id="PRO_5021897772" evidence="2">
    <location>
        <begin position="28"/>
        <end position="626"/>
    </location>
</feature>
<dbReference type="EMBL" id="BJYR01000020">
    <property type="protein sequence ID" value="GEO01176.1"/>
    <property type="molecule type" value="Genomic_DNA"/>
</dbReference>
<proteinExistence type="predicted"/>
<evidence type="ECO:0000256" key="2">
    <source>
        <dbReference type="SAM" id="SignalP"/>
    </source>
</evidence>
<feature type="signal peptide" evidence="2">
    <location>
        <begin position="1"/>
        <end position="27"/>
    </location>
</feature>